<dbReference type="InterPro" id="IPR013783">
    <property type="entry name" value="Ig-like_fold"/>
</dbReference>
<keyword evidence="8" id="KW-0694">RNA-binding</keyword>
<evidence type="ECO:0000313" key="12">
    <source>
        <dbReference type="EMBL" id="KAG2583380.1"/>
    </source>
</evidence>
<accession>A0A8T0RE93</accession>
<dbReference type="GO" id="GO:0004540">
    <property type="term" value="F:RNA nuclease activity"/>
    <property type="evidence" value="ECO:0007669"/>
    <property type="project" value="InterPro"/>
</dbReference>
<comment type="function">
    <text evidence="9">Involved in intercistronic processing of primary transcripts from chloroplast operons. The endonucleolytic activity of the enzyme depends on the number of phosphates at the 5' end, is inhibited by structured RNA, and preferentially cleaves A/U-rich sequences.</text>
</comment>
<comment type="caution">
    <text evidence="12">The sequence shown here is derived from an EMBL/GenBank/DDBJ whole genome shotgun (WGS) entry which is preliminary data.</text>
</comment>
<dbReference type="FunFam" id="2.60.40.10:FF:001568">
    <property type="entry name" value="Ribonuclease E/G-like protein, chloroplastic"/>
    <property type="match status" value="1"/>
</dbReference>
<dbReference type="Gene3D" id="2.60.40.10">
    <property type="entry name" value="Immunoglobulins"/>
    <property type="match status" value="1"/>
</dbReference>
<evidence type="ECO:0000259" key="11">
    <source>
        <dbReference type="PROSITE" id="PS51166"/>
    </source>
</evidence>
<dbReference type="Pfam" id="PF00686">
    <property type="entry name" value="CBM_20"/>
    <property type="match status" value="1"/>
</dbReference>
<evidence type="ECO:0000256" key="5">
    <source>
        <dbReference type="ARBA" id="ARBA00022759"/>
    </source>
</evidence>
<evidence type="ECO:0000256" key="1">
    <source>
        <dbReference type="ARBA" id="ARBA00001946"/>
    </source>
</evidence>
<dbReference type="GO" id="GO:0016787">
    <property type="term" value="F:hydrolase activity"/>
    <property type="evidence" value="ECO:0007669"/>
    <property type="project" value="UniProtKB-KW"/>
</dbReference>
<organism evidence="12 13">
    <name type="scientific">Panicum virgatum</name>
    <name type="common">Blackwell switchgrass</name>
    <dbReference type="NCBI Taxonomy" id="38727"/>
    <lineage>
        <taxon>Eukaryota</taxon>
        <taxon>Viridiplantae</taxon>
        <taxon>Streptophyta</taxon>
        <taxon>Embryophyta</taxon>
        <taxon>Tracheophyta</taxon>
        <taxon>Spermatophyta</taxon>
        <taxon>Magnoliopsida</taxon>
        <taxon>Liliopsida</taxon>
        <taxon>Poales</taxon>
        <taxon>Poaceae</taxon>
        <taxon>PACMAD clade</taxon>
        <taxon>Panicoideae</taxon>
        <taxon>Panicodae</taxon>
        <taxon>Paniceae</taxon>
        <taxon>Panicinae</taxon>
        <taxon>Panicum</taxon>
        <taxon>Panicum sect. Hiantes</taxon>
    </lineage>
</organism>
<dbReference type="EMBL" id="CM029047">
    <property type="protein sequence ID" value="KAG2583380.1"/>
    <property type="molecule type" value="Genomic_DNA"/>
</dbReference>
<evidence type="ECO:0000256" key="10">
    <source>
        <dbReference type="SAM" id="MobiDB-lite"/>
    </source>
</evidence>
<sequence length="808" mass="89373">MAARTLAPPSPLGSMWGPPRAPAGSPVTEASAAAAHAARRGGAAVSPALSGLRGRHSLCSVQFMDGLGSNIQAEVNLALSPKASMSNGNDDSTITRKGFCTISWNLKADIQDGYLIFITGDPVTLGCWESNMAIQLAPSVESNNIWTAEIKVPYGVHFKYNYFVREEKGSSSDIIWRPGPDYSLSIPSVGRKKQFIVVKDLWMKTSVAGLPAPSWGSWLMEAGSLEGEYFEGGNHWSIAEAHSARDTADQDLSVDEETHDASSSFPVENITDNEEGMTLIPDAKIDIADSAEFEGISGYDEDKDDENDHMEDEYIEEILQADQSEISNDLKTLSSIQHALRESNDDTNGSRWSQVRKGTKIMVQVVKEGLGTKGPTLSPFPCLRSRFWILVSCGNKVGVSKKITGIERTRLKGITKLLRPPGFTLTARTVAAGHSWEDLQRDLDGLLSTWKVITEHAQSAALAAEEGVDGAVPVMLHRAKGQALSVVQDDFNEKVKRLVVDSPRTYHEVTSYLKEVAPELCSRVDLYEKRKPIFDEYNIEKEIDNILCKRVPLNNGGSLVIEQTEALVSIDVNGGHSMFGQGTSQEKAILEVNLEAAKQIARELRLRDIGGIIVVDFIDMTDDLNKRLVYEEMKKAVEKDRSTVGVSELSKLGLMEITRKRVRPSVTFMISEPCTCCHGTGRVEALDTSFSKIEREICRRLAASRRKSDPEKPKSWPRFVLRVDHEMCTYLTSGKKTKLGLLSSSLKVWILLKIARGFSRGAFELLPYSEKENHEEKETESESPQIEGSPKLHVFPIKKWMSRAKRAK</sequence>
<keyword evidence="3" id="KW-0540">Nuclease</keyword>
<dbReference type="InterPro" id="IPR004659">
    <property type="entry name" value="RNase_E/G"/>
</dbReference>
<dbReference type="GO" id="GO:2001070">
    <property type="term" value="F:starch binding"/>
    <property type="evidence" value="ECO:0007669"/>
    <property type="project" value="InterPro"/>
</dbReference>
<dbReference type="Gene3D" id="3.40.1260.20">
    <property type="entry name" value="Ribonuclease E, catalytic domain"/>
    <property type="match status" value="1"/>
</dbReference>
<evidence type="ECO:0000256" key="4">
    <source>
        <dbReference type="ARBA" id="ARBA00022723"/>
    </source>
</evidence>
<dbReference type="PANTHER" id="PTHR30001">
    <property type="entry name" value="RIBONUCLEASE"/>
    <property type="match status" value="1"/>
</dbReference>
<dbReference type="GO" id="GO:0046872">
    <property type="term" value="F:metal ion binding"/>
    <property type="evidence" value="ECO:0007669"/>
    <property type="project" value="UniProtKB-KW"/>
</dbReference>
<keyword evidence="7" id="KW-0460">Magnesium</keyword>
<dbReference type="GO" id="GO:0003723">
    <property type="term" value="F:RNA binding"/>
    <property type="evidence" value="ECO:0007669"/>
    <property type="project" value="UniProtKB-KW"/>
</dbReference>
<reference evidence="12" key="1">
    <citation type="submission" date="2020-05" db="EMBL/GenBank/DDBJ databases">
        <title>WGS assembly of Panicum virgatum.</title>
        <authorList>
            <person name="Lovell J.T."/>
            <person name="Jenkins J."/>
            <person name="Shu S."/>
            <person name="Juenger T.E."/>
            <person name="Schmutz J."/>
        </authorList>
    </citation>
    <scope>NUCLEOTIDE SEQUENCE</scope>
    <source>
        <strain evidence="12">AP13</strain>
    </source>
</reference>
<evidence type="ECO:0000256" key="9">
    <source>
        <dbReference type="ARBA" id="ARBA00023436"/>
    </source>
</evidence>
<evidence type="ECO:0000313" key="13">
    <source>
        <dbReference type="Proteomes" id="UP000823388"/>
    </source>
</evidence>
<dbReference type="InterPro" id="IPR019307">
    <property type="entry name" value="RNA-bd_AU-1/RNase_E/G"/>
</dbReference>
<feature type="region of interest" description="Disordered" evidence="10">
    <location>
        <begin position="1"/>
        <end position="31"/>
    </location>
</feature>
<dbReference type="GO" id="GO:0006364">
    <property type="term" value="P:rRNA processing"/>
    <property type="evidence" value="ECO:0007669"/>
    <property type="project" value="TreeGrafter"/>
</dbReference>
<dbReference type="Gene3D" id="2.40.50.140">
    <property type="entry name" value="Nucleic acid-binding proteins"/>
    <property type="match status" value="1"/>
</dbReference>
<dbReference type="GO" id="GO:0005737">
    <property type="term" value="C:cytoplasm"/>
    <property type="evidence" value="ECO:0007669"/>
    <property type="project" value="TreeGrafter"/>
</dbReference>
<keyword evidence="5" id="KW-0255">Endonuclease</keyword>
<dbReference type="Pfam" id="PF10150">
    <property type="entry name" value="RNase_E_G"/>
    <property type="match status" value="1"/>
</dbReference>
<evidence type="ECO:0000256" key="8">
    <source>
        <dbReference type="ARBA" id="ARBA00022884"/>
    </source>
</evidence>
<evidence type="ECO:0000256" key="3">
    <source>
        <dbReference type="ARBA" id="ARBA00022722"/>
    </source>
</evidence>
<proteinExistence type="inferred from homology"/>
<keyword evidence="13" id="KW-1185">Reference proteome</keyword>
<dbReference type="InterPro" id="IPR002044">
    <property type="entry name" value="CBM20"/>
</dbReference>
<dbReference type="InterPro" id="IPR012340">
    <property type="entry name" value="NA-bd_OB-fold"/>
</dbReference>
<evidence type="ECO:0000256" key="7">
    <source>
        <dbReference type="ARBA" id="ARBA00022842"/>
    </source>
</evidence>
<comment type="cofactor">
    <cofactor evidence="1">
        <name>Mg(2+)</name>
        <dbReference type="ChEBI" id="CHEBI:18420"/>
    </cofactor>
</comment>
<dbReference type="SUPFAM" id="SSF49452">
    <property type="entry name" value="Starch-binding domain-like"/>
    <property type="match status" value="1"/>
</dbReference>
<name>A0A8T0RE93_PANVG</name>
<keyword evidence="4" id="KW-0479">Metal-binding</keyword>
<feature type="domain" description="CBM20" evidence="11">
    <location>
        <begin position="94"/>
        <end position="204"/>
    </location>
</feature>
<dbReference type="AlphaFoldDB" id="A0A8T0RE93"/>
<evidence type="ECO:0000256" key="6">
    <source>
        <dbReference type="ARBA" id="ARBA00022801"/>
    </source>
</evidence>
<dbReference type="GO" id="GO:0004519">
    <property type="term" value="F:endonuclease activity"/>
    <property type="evidence" value="ECO:0007669"/>
    <property type="project" value="UniProtKB-KW"/>
</dbReference>
<dbReference type="InterPro" id="IPR013784">
    <property type="entry name" value="Carb-bd-like_fold"/>
</dbReference>
<feature type="region of interest" description="Disordered" evidence="10">
    <location>
        <begin position="773"/>
        <end position="792"/>
    </location>
</feature>
<evidence type="ECO:0000256" key="2">
    <source>
        <dbReference type="ARBA" id="ARBA00005522"/>
    </source>
</evidence>
<comment type="similarity">
    <text evidence="2">Belongs to the RNase E/G family.</text>
</comment>
<dbReference type="Proteomes" id="UP000823388">
    <property type="component" value="Chromosome 6K"/>
</dbReference>
<dbReference type="SMART" id="SM01065">
    <property type="entry name" value="CBM_2"/>
    <property type="match status" value="1"/>
</dbReference>
<keyword evidence="6" id="KW-0378">Hydrolase</keyword>
<dbReference type="PANTHER" id="PTHR30001:SF1">
    <property type="entry name" value="RIBONUCLEASE E_G-LIKE PROTEIN, CHLOROPLASTIC"/>
    <property type="match status" value="1"/>
</dbReference>
<gene>
    <name evidence="12" type="ORF">PVAP13_6KG167400</name>
</gene>
<protein>
    <recommendedName>
        <fullName evidence="11">CBM20 domain-containing protein</fullName>
    </recommendedName>
</protein>
<dbReference type="PROSITE" id="PS51166">
    <property type="entry name" value="CBM20"/>
    <property type="match status" value="1"/>
</dbReference>